<dbReference type="PANTHER" id="PTHR24421:SF10">
    <property type="entry name" value="NITRATE_NITRITE SENSOR PROTEIN NARQ"/>
    <property type="match status" value="1"/>
</dbReference>
<dbReference type="KEGG" id="mprt:ET475_09480"/>
<reference evidence="12 13" key="1">
    <citation type="submission" date="2019-01" db="EMBL/GenBank/DDBJ databases">
        <title>Genome sequencing of strain DFW100M-13.</title>
        <authorList>
            <person name="Heo J."/>
            <person name="Kim S.-J."/>
            <person name="Kim J.-S."/>
            <person name="Hong S.-B."/>
            <person name="Kwon S.-W."/>
        </authorList>
    </citation>
    <scope>NUCLEOTIDE SEQUENCE [LARGE SCALE GENOMIC DNA]</scope>
    <source>
        <strain evidence="12 13">DFW100M-13</strain>
    </source>
</reference>
<keyword evidence="9" id="KW-0472">Membrane</keyword>
<evidence type="ECO:0000259" key="10">
    <source>
        <dbReference type="Pfam" id="PF07730"/>
    </source>
</evidence>
<evidence type="ECO:0000256" key="8">
    <source>
        <dbReference type="ARBA" id="ARBA00023012"/>
    </source>
</evidence>
<dbReference type="Pfam" id="PF23539">
    <property type="entry name" value="DUF7134"/>
    <property type="match status" value="1"/>
</dbReference>
<dbReference type="Gene3D" id="1.20.5.1930">
    <property type="match status" value="1"/>
</dbReference>
<dbReference type="InterPro" id="IPR011712">
    <property type="entry name" value="Sig_transdc_His_kin_sub3_dim/P"/>
</dbReference>
<name>A0A4P6EEJ0_9MICO</name>
<evidence type="ECO:0000259" key="11">
    <source>
        <dbReference type="Pfam" id="PF23539"/>
    </source>
</evidence>
<evidence type="ECO:0000256" key="5">
    <source>
        <dbReference type="ARBA" id="ARBA00022741"/>
    </source>
</evidence>
<proteinExistence type="predicted"/>
<dbReference type="GO" id="GO:0046983">
    <property type="term" value="F:protein dimerization activity"/>
    <property type="evidence" value="ECO:0007669"/>
    <property type="project" value="InterPro"/>
</dbReference>
<keyword evidence="5" id="KW-0547">Nucleotide-binding</keyword>
<keyword evidence="6 12" id="KW-0418">Kinase</keyword>
<dbReference type="Pfam" id="PF07730">
    <property type="entry name" value="HisKA_3"/>
    <property type="match status" value="1"/>
</dbReference>
<sequence length="385" mass="40258">MFRRLLTYQIVIDAVVAVLFALVALPFEIGIGQGTPANAGVSVLVCVLFGVALAARRISPPLALGLAWAGAIVQMGFGRSPGFVDLAVFAVLYTAAAYGTRLLFWAGFGSALLGAVVATAYVYIVLSAGSVSLSELPIAVAVLIAATFALLLAWTVGALARTGRRARSGRLAQRRAEAEAAIEQERTRIARDMHDVVAHSLAVVIAQADGARYAAASDPAAQTAALGTISSTARSALADVRLLLAQLRHTQEDGPQPTVADLEPLFGQMRAAGLDLRVTIDPAPRSEAPAAVQLAVYRILQEALTNALRHGANDTPVEVGLAWHPTLVEVTVRNTVRAVEAPTESRGHGMIGMRERALLVGGTLDAGAEAGRFVVRARIPVSEAT</sequence>
<feature type="transmembrane region" description="Helical" evidence="9">
    <location>
        <begin position="67"/>
        <end position="95"/>
    </location>
</feature>
<dbReference type="AlphaFoldDB" id="A0A4P6EEJ0"/>
<dbReference type="GO" id="GO:0000155">
    <property type="term" value="F:phosphorelay sensor kinase activity"/>
    <property type="evidence" value="ECO:0007669"/>
    <property type="project" value="InterPro"/>
</dbReference>
<feature type="transmembrane region" description="Helical" evidence="9">
    <location>
        <begin position="102"/>
        <end position="126"/>
    </location>
</feature>
<organism evidence="12 13">
    <name type="scientific">Microbacterium protaetiae</name>
    <dbReference type="NCBI Taxonomy" id="2509458"/>
    <lineage>
        <taxon>Bacteria</taxon>
        <taxon>Bacillati</taxon>
        <taxon>Actinomycetota</taxon>
        <taxon>Actinomycetes</taxon>
        <taxon>Micrococcales</taxon>
        <taxon>Microbacteriaceae</taxon>
        <taxon>Microbacterium</taxon>
    </lineage>
</organism>
<dbReference type="OrthoDB" id="227596at2"/>
<protein>
    <recommendedName>
        <fullName evidence="2">histidine kinase</fullName>
        <ecNumber evidence="2">2.7.13.3</ecNumber>
    </recommendedName>
</protein>
<feature type="transmembrane region" description="Helical" evidence="9">
    <location>
        <begin position="37"/>
        <end position="55"/>
    </location>
</feature>
<keyword evidence="9" id="KW-1133">Transmembrane helix</keyword>
<evidence type="ECO:0000256" key="3">
    <source>
        <dbReference type="ARBA" id="ARBA00022553"/>
    </source>
</evidence>
<dbReference type="CDD" id="cd16917">
    <property type="entry name" value="HATPase_UhpB-NarQ-NarX-like"/>
    <property type="match status" value="1"/>
</dbReference>
<evidence type="ECO:0000256" key="1">
    <source>
        <dbReference type="ARBA" id="ARBA00000085"/>
    </source>
</evidence>
<evidence type="ECO:0000256" key="2">
    <source>
        <dbReference type="ARBA" id="ARBA00012438"/>
    </source>
</evidence>
<dbReference type="Proteomes" id="UP000293995">
    <property type="component" value="Chromosome"/>
</dbReference>
<evidence type="ECO:0000256" key="7">
    <source>
        <dbReference type="ARBA" id="ARBA00022840"/>
    </source>
</evidence>
<keyword evidence="9" id="KW-0812">Transmembrane</keyword>
<evidence type="ECO:0000256" key="6">
    <source>
        <dbReference type="ARBA" id="ARBA00022777"/>
    </source>
</evidence>
<evidence type="ECO:0000256" key="4">
    <source>
        <dbReference type="ARBA" id="ARBA00022679"/>
    </source>
</evidence>
<dbReference type="EC" id="2.7.13.3" evidence="2"/>
<dbReference type="GO" id="GO:0005524">
    <property type="term" value="F:ATP binding"/>
    <property type="evidence" value="ECO:0007669"/>
    <property type="project" value="UniProtKB-KW"/>
</dbReference>
<dbReference type="RefSeq" id="WP_129389100.1">
    <property type="nucleotide sequence ID" value="NZ_CP035494.1"/>
</dbReference>
<dbReference type="InterPro" id="IPR055558">
    <property type="entry name" value="DUF7134"/>
</dbReference>
<keyword evidence="7" id="KW-0067">ATP-binding</keyword>
<keyword evidence="3" id="KW-0597">Phosphoprotein</keyword>
<dbReference type="Gene3D" id="3.30.565.10">
    <property type="entry name" value="Histidine kinase-like ATPase, C-terminal domain"/>
    <property type="match status" value="1"/>
</dbReference>
<keyword evidence="4" id="KW-0808">Transferase</keyword>
<feature type="transmembrane region" description="Helical" evidence="9">
    <location>
        <begin position="138"/>
        <end position="160"/>
    </location>
</feature>
<feature type="transmembrane region" description="Helical" evidence="9">
    <location>
        <begin position="6"/>
        <end position="25"/>
    </location>
</feature>
<gene>
    <name evidence="12" type="ORF">ET475_09480</name>
</gene>
<evidence type="ECO:0000256" key="9">
    <source>
        <dbReference type="SAM" id="Phobius"/>
    </source>
</evidence>
<evidence type="ECO:0000313" key="13">
    <source>
        <dbReference type="Proteomes" id="UP000293995"/>
    </source>
</evidence>
<dbReference type="InterPro" id="IPR050482">
    <property type="entry name" value="Sensor_HK_TwoCompSys"/>
</dbReference>
<keyword evidence="13" id="KW-1185">Reference proteome</keyword>
<dbReference type="GO" id="GO:0016020">
    <property type="term" value="C:membrane"/>
    <property type="evidence" value="ECO:0007669"/>
    <property type="project" value="InterPro"/>
</dbReference>
<dbReference type="EMBL" id="CP035494">
    <property type="protein sequence ID" value="QAY60196.1"/>
    <property type="molecule type" value="Genomic_DNA"/>
</dbReference>
<comment type="catalytic activity">
    <reaction evidence="1">
        <text>ATP + protein L-histidine = ADP + protein N-phospho-L-histidine.</text>
        <dbReference type="EC" id="2.7.13.3"/>
    </reaction>
</comment>
<evidence type="ECO:0000313" key="12">
    <source>
        <dbReference type="EMBL" id="QAY60196.1"/>
    </source>
</evidence>
<dbReference type="PANTHER" id="PTHR24421">
    <property type="entry name" value="NITRATE/NITRITE SENSOR PROTEIN NARX-RELATED"/>
    <property type="match status" value="1"/>
</dbReference>
<accession>A0A4P6EEJ0</accession>
<dbReference type="InterPro" id="IPR036890">
    <property type="entry name" value="HATPase_C_sf"/>
</dbReference>
<feature type="domain" description="Signal transduction histidine kinase subgroup 3 dimerisation and phosphoacceptor" evidence="10">
    <location>
        <begin position="185"/>
        <end position="251"/>
    </location>
</feature>
<keyword evidence="8" id="KW-0902">Two-component regulatory system</keyword>
<feature type="domain" description="DUF7134" evidence="11">
    <location>
        <begin position="9"/>
        <end position="163"/>
    </location>
</feature>
<dbReference type="SUPFAM" id="SSF55874">
    <property type="entry name" value="ATPase domain of HSP90 chaperone/DNA topoisomerase II/histidine kinase"/>
    <property type="match status" value="1"/>
</dbReference>